<dbReference type="PANTHER" id="PTHR23406:SF79">
    <property type="entry name" value="MALATE DEHYDROGENASE (OXALOACETATE-DECARBOXYLATING)"/>
    <property type="match status" value="1"/>
</dbReference>
<dbReference type="AlphaFoldDB" id="A0A7S3QP01"/>
<evidence type="ECO:0000259" key="5">
    <source>
        <dbReference type="SMART" id="SM00919"/>
    </source>
</evidence>
<dbReference type="NCBIfam" id="NF010052">
    <property type="entry name" value="PRK13529.1"/>
    <property type="match status" value="1"/>
</dbReference>
<dbReference type="InterPro" id="IPR046346">
    <property type="entry name" value="Aminoacid_DH-like_N_sf"/>
</dbReference>
<feature type="binding site" evidence="4">
    <location>
        <position position="322"/>
    </location>
    <ligand>
        <name>a divalent metal cation</name>
        <dbReference type="ChEBI" id="CHEBI:60240"/>
    </ligand>
</feature>
<gene>
    <name evidence="7" type="ORF">DTER00134_LOCUS3073</name>
</gene>
<dbReference type="GO" id="GO:0046872">
    <property type="term" value="F:metal ion binding"/>
    <property type="evidence" value="ECO:0007669"/>
    <property type="project" value="UniProtKB-KW"/>
</dbReference>
<dbReference type="Pfam" id="PF00390">
    <property type="entry name" value="malic"/>
    <property type="match status" value="1"/>
</dbReference>
<dbReference type="InterPro" id="IPR001891">
    <property type="entry name" value="Malic_OxRdtase"/>
</dbReference>
<comment type="similarity">
    <text evidence="1">Belongs to the malic enzymes family.</text>
</comment>
<dbReference type="SUPFAM" id="SSF51735">
    <property type="entry name" value="NAD(P)-binding Rossmann-fold domains"/>
    <property type="match status" value="1"/>
</dbReference>
<dbReference type="Gene3D" id="3.40.50.10380">
    <property type="entry name" value="Malic enzyme, N-terminal domain"/>
    <property type="match status" value="1"/>
</dbReference>
<dbReference type="InterPro" id="IPR037062">
    <property type="entry name" value="Malic_N_dom_sf"/>
</dbReference>
<accession>A0A7S3QP01</accession>
<feature type="binding site" evidence="3">
    <location>
        <position position="550"/>
    </location>
    <ligand>
        <name>(S)-malate</name>
        <dbReference type="ChEBI" id="CHEBI:15589"/>
    </ligand>
</feature>
<reference evidence="7" key="1">
    <citation type="submission" date="2021-01" db="EMBL/GenBank/DDBJ databases">
        <authorList>
            <person name="Corre E."/>
            <person name="Pelletier E."/>
            <person name="Niang G."/>
            <person name="Scheremetjew M."/>
            <person name="Finn R."/>
            <person name="Kale V."/>
            <person name="Holt S."/>
            <person name="Cochrane G."/>
            <person name="Meng A."/>
            <person name="Brown T."/>
            <person name="Cohen L."/>
        </authorList>
    </citation>
    <scope>NUCLEOTIDE SEQUENCE</scope>
    <source>
        <strain evidence="7">CCMP1320</strain>
    </source>
</reference>
<dbReference type="InterPro" id="IPR012301">
    <property type="entry name" value="Malic_N_dom"/>
</dbReference>
<comment type="cofactor">
    <cofactor evidence="4">
        <name>Mg(2+)</name>
        <dbReference type="ChEBI" id="CHEBI:18420"/>
    </cofactor>
    <cofactor evidence="4">
        <name>Mn(2+)</name>
        <dbReference type="ChEBI" id="CHEBI:29035"/>
    </cofactor>
    <text evidence="4">Divalent metal cations. Prefers magnesium or manganese.</text>
</comment>
<dbReference type="Gene3D" id="3.40.50.720">
    <property type="entry name" value="NAD(P)-binding Rossmann-like Domain"/>
    <property type="match status" value="1"/>
</dbReference>
<dbReference type="PRINTS" id="PR00072">
    <property type="entry name" value="MALOXRDTASE"/>
</dbReference>
<dbReference type="SUPFAM" id="SSF53223">
    <property type="entry name" value="Aminoacid dehydrogenase-like, N-terminal domain"/>
    <property type="match status" value="1"/>
</dbReference>
<evidence type="ECO:0000256" key="3">
    <source>
        <dbReference type="PIRSR" id="PIRSR000106-2"/>
    </source>
</evidence>
<protein>
    <recommendedName>
        <fullName evidence="8">Malic enzyme</fullName>
    </recommendedName>
</protein>
<evidence type="ECO:0000256" key="1">
    <source>
        <dbReference type="ARBA" id="ARBA00008785"/>
    </source>
</evidence>
<dbReference type="SMART" id="SM01274">
    <property type="entry name" value="malic"/>
    <property type="match status" value="1"/>
</dbReference>
<dbReference type="SMART" id="SM00919">
    <property type="entry name" value="Malic_M"/>
    <property type="match status" value="1"/>
</dbReference>
<feature type="binding site" evidence="4">
    <location>
        <position position="323"/>
    </location>
    <ligand>
        <name>a divalent metal cation</name>
        <dbReference type="ChEBI" id="CHEBI:60240"/>
    </ligand>
</feature>
<dbReference type="GO" id="GO:0051287">
    <property type="term" value="F:NAD binding"/>
    <property type="evidence" value="ECO:0007669"/>
    <property type="project" value="InterPro"/>
</dbReference>
<dbReference type="InterPro" id="IPR012302">
    <property type="entry name" value="Malic_NAD-bd"/>
</dbReference>
<feature type="domain" description="Malic enzyme N-terminal" evidence="6">
    <location>
        <begin position="156"/>
        <end position="337"/>
    </location>
</feature>
<feature type="active site" description="Proton donor" evidence="2">
    <location>
        <position position="179"/>
    </location>
</feature>
<feature type="active site" description="Proton acceptor" evidence="2">
    <location>
        <position position="251"/>
    </location>
</feature>
<proteinExistence type="inferred from homology"/>
<feature type="binding site" evidence="3">
    <location>
        <position position="233"/>
    </location>
    <ligand>
        <name>(S)-malate</name>
        <dbReference type="ChEBI" id="CHEBI:15589"/>
    </ligand>
</feature>
<evidence type="ECO:0000256" key="4">
    <source>
        <dbReference type="PIRSR" id="PIRSR000106-3"/>
    </source>
</evidence>
<feature type="domain" description="Malic enzyme NAD-binding" evidence="5">
    <location>
        <begin position="348"/>
        <end position="616"/>
    </location>
</feature>
<feature type="binding site" evidence="3">
    <location>
        <position position="501"/>
    </location>
    <ligand>
        <name>(S)-malate</name>
        <dbReference type="ChEBI" id="CHEBI:15589"/>
    </ligand>
</feature>
<sequence length="621" mass="66130">MHARWGMISIPATQSACTRLNCTSKRCLRVVALKASNDACKRRDVLTSTLGGVVTTTVLPPLAPLASASNILTPEEFGSTSAARSSASELATSYYAAPSTSGRDLAMPYAERVQQGLQGLLPPTVTDLQTEMARVMVAVDRAGAPLQKYQALMALSESDPPLFYALLQSKLEQLLPLLYTPTVGEACLNWGTLLARPKGLYISYHRHRGNVQSVVNTWPETQVKVAVVTDGERILGLGDLGAHGMGIPVGKAVVYGAAGVNPSSILPVTVDVGCNTDAITQDPFYCGTRERRIPDSDYFAFMGEVCEAIQARYGRAVLIHWEDVSSRHSFRLLEQLSRTSQPTFNDDIQCTSVITLAALLGATRLPGVPALPAQRVLFFGAGQSNLGGAQLFCEALKAQGLSQEEAEGRIWLMDSKGLITSDREKLSAEKEQFAHARPRSLAPGERNLLAVVRALQPTALIGASAQGGAFTQDVIQAMVAASDAFTAGNVQGRPIVFALSNPTSKSECTFQQAHEWSRGRVVFASGSQFPPITIEAGTQKGRQLVAAQANNCFVFPGLALGCIASQTTQVAPAFLLAAAGAIAGQQHEQNLRSTECVLPPLSGLRTITEAVRDSILKSVPA</sequence>
<evidence type="ECO:0000313" key="7">
    <source>
        <dbReference type="EMBL" id="CAE0488010.1"/>
    </source>
</evidence>
<name>A0A7S3QP01_DUNTE</name>
<dbReference type="GO" id="GO:0006108">
    <property type="term" value="P:malate metabolic process"/>
    <property type="evidence" value="ECO:0007669"/>
    <property type="project" value="TreeGrafter"/>
</dbReference>
<dbReference type="PANTHER" id="PTHR23406">
    <property type="entry name" value="MALIC ENZYME-RELATED"/>
    <property type="match status" value="1"/>
</dbReference>
<dbReference type="Pfam" id="PF03949">
    <property type="entry name" value="Malic_M"/>
    <property type="match status" value="1"/>
</dbReference>
<dbReference type="InterPro" id="IPR036291">
    <property type="entry name" value="NAD(P)-bd_dom_sf"/>
</dbReference>
<dbReference type="PIRSF" id="PIRSF000106">
    <property type="entry name" value="ME"/>
    <property type="match status" value="1"/>
</dbReference>
<evidence type="ECO:0000259" key="6">
    <source>
        <dbReference type="SMART" id="SM01274"/>
    </source>
</evidence>
<evidence type="ECO:0008006" key="8">
    <source>
        <dbReference type="Google" id="ProtNLM"/>
    </source>
</evidence>
<dbReference type="EMBL" id="HBIP01006051">
    <property type="protein sequence ID" value="CAE0488010.1"/>
    <property type="molecule type" value="Transcribed_RNA"/>
</dbReference>
<evidence type="ECO:0000256" key="2">
    <source>
        <dbReference type="PIRSR" id="PIRSR000106-1"/>
    </source>
</evidence>
<keyword evidence="4" id="KW-0479">Metal-binding</keyword>
<dbReference type="GO" id="GO:0004473">
    <property type="term" value="F:malate dehydrogenase (decarboxylating) (NADP+) activity"/>
    <property type="evidence" value="ECO:0007669"/>
    <property type="project" value="TreeGrafter"/>
</dbReference>
<feature type="binding site" evidence="4">
    <location>
        <position position="347"/>
    </location>
    <ligand>
        <name>a divalent metal cation</name>
        <dbReference type="ChEBI" id="CHEBI:60240"/>
    </ligand>
</feature>
<organism evidence="7">
    <name type="scientific">Dunaliella tertiolecta</name>
    <name type="common">Green alga</name>
    <dbReference type="NCBI Taxonomy" id="3047"/>
    <lineage>
        <taxon>Eukaryota</taxon>
        <taxon>Viridiplantae</taxon>
        <taxon>Chlorophyta</taxon>
        <taxon>core chlorophytes</taxon>
        <taxon>Chlorophyceae</taxon>
        <taxon>CS clade</taxon>
        <taxon>Chlamydomonadales</taxon>
        <taxon>Dunaliellaceae</taxon>
        <taxon>Dunaliella</taxon>
    </lineage>
</organism>